<feature type="domain" description="Putative carbohydrate metabolism" evidence="1">
    <location>
        <begin position="121"/>
        <end position="358"/>
    </location>
</feature>
<evidence type="ECO:0000259" key="1">
    <source>
        <dbReference type="Pfam" id="PF13201"/>
    </source>
</evidence>
<gene>
    <name evidence="3" type="ORF">F2Y51_15170</name>
    <name evidence="2" type="ORF">F2Y58_15880</name>
    <name evidence="4" type="ORF">FSA04_04385</name>
</gene>
<reference evidence="6 7" key="1">
    <citation type="journal article" date="2019" name="Nat. Med.">
        <title>A library of human gut bacterial isolates paired with longitudinal multiomics data enables mechanistic microbiome research.</title>
        <authorList>
            <person name="Poyet M."/>
            <person name="Groussin M."/>
            <person name="Gibbons S.M."/>
            <person name="Avila-Pacheco J."/>
            <person name="Jiang X."/>
            <person name="Kearney S.M."/>
            <person name="Perrotta A.R."/>
            <person name="Berdy B."/>
            <person name="Zhao S."/>
            <person name="Lieberman T.D."/>
            <person name="Swanson P.K."/>
            <person name="Smith M."/>
            <person name="Roesemann S."/>
            <person name="Alexander J.E."/>
            <person name="Rich S.A."/>
            <person name="Livny J."/>
            <person name="Vlamakis H."/>
            <person name="Clish C."/>
            <person name="Bullock K."/>
            <person name="Deik A."/>
            <person name="Scott J."/>
            <person name="Pierce K.A."/>
            <person name="Xavier R.J."/>
            <person name="Alm E.J."/>
        </authorList>
    </citation>
    <scope>NUCLEOTIDE SEQUENCE [LARGE SCALE GENOMIC DNA]</scope>
    <source>
        <strain evidence="2 7">BIOML-A1</strain>
        <strain evidence="3 6">BIOML-A4</strain>
    </source>
</reference>
<evidence type="ECO:0000313" key="6">
    <source>
        <dbReference type="Proteomes" id="UP000441162"/>
    </source>
</evidence>
<sequence length="363" mass="40171">MKLKDLLTCTITGLLFCTSCIKDEAPNAEADILSCIVPEDILRRDPIIENDRISLMVKAETDLTQQAPQFTLTEGATIEPASGTMRDFTAPQYYTVTSEDGKWKKKYEVTYIIAGLSTQYHFENVRQSGKYDVLYEVDKNGKETMTWASGNPGYSLTGVPSAPKDFPTVSDNNGLKGKCVKLTTLSTGKFGADLKMPIAAGNLFMGTFNALTAVSNALKATQFGMPFEYEPLYITGYYKYKAGEIFSENGVNVSGKKDECDIYAIFYETDKDTKMLDGTNNFTSPNLVSIARINNPKETEQWTSFYIPFIMQPGKTIDQEKLKKGGYNVAIVFSSSKDGGNFNGAIGSTLYIDEVELIYKSNE</sequence>
<evidence type="ECO:0000313" key="4">
    <source>
        <dbReference type="EMBL" id="TWV75925.1"/>
    </source>
</evidence>
<evidence type="ECO:0000313" key="3">
    <source>
        <dbReference type="EMBL" id="KAA5403682.1"/>
    </source>
</evidence>
<evidence type="ECO:0000313" key="5">
    <source>
        <dbReference type="Proteomes" id="UP000315833"/>
    </source>
</evidence>
<dbReference type="Gene3D" id="2.60.120.890">
    <property type="entry name" value="BT2081, beta-jelly-roll domain"/>
    <property type="match status" value="1"/>
</dbReference>
<proteinExistence type="predicted"/>
<dbReference type="Gene3D" id="2.60.40.2340">
    <property type="match status" value="1"/>
</dbReference>
<dbReference type="Proteomes" id="UP000315833">
    <property type="component" value="Unassembled WGS sequence"/>
</dbReference>
<name>A0A4Q5HQQ1_9BACT</name>
<dbReference type="AlphaFoldDB" id="A0A4Q5HQQ1"/>
<protein>
    <recommendedName>
        <fullName evidence="1">Putative carbohydrate metabolism domain-containing protein</fullName>
    </recommendedName>
</protein>
<dbReference type="Proteomes" id="UP000481616">
    <property type="component" value="Unassembled WGS sequence"/>
</dbReference>
<reference evidence="4 5" key="2">
    <citation type="submission" date="2019-07" db="EMBL/GenBank/DDBJ databases">
        <title>Genome sequencing of Bacteroides dorei iSURF_12.</title>
        <authorList>
            <person name="Sevigny J.L."/>
            <person name="Ruoff K.L."/>
            <person name="Price C.E."/>
            <person name="Valls R.A."/>
            <person name="O'Toole G.A."/>
        </authorList>
    </citation>
    <scope>NUCLEOTIDE SEQUENCE [LARGE SCALE GENOMIC DNA]</scope>
    <source>
        <strain evidence="4 5">ANK132K_1B</strain>
    </source>
</reference>
<dbReference type="RefSeq" id="WP_005853085.1">
    <property type="nucleotide sequence ID" value="NZ_JAFEKH010000002.1"/>
</dbReference>
<dbReference type="Pfam" id="PF13201">
    <property type="entry name" value="PCMD"/>
    <property type="match status" value="1"/>
</dbReference>
<dbReference type="Proteomes" id="UP000441162">
    <property type="component" value="Unassembled WGS sequence"/>
</dbReference>
<dbReference type="InterPro" id="IPR038653">
    <property type="entry name" value="Put_CMD_sf"/>
</dbReference>
<dbReference type="InterPro" id="IPR025112">
    <property type="entry name" value="PCMD"/>
</dbReference>
<evidence type="ECO:0000313" key="7">
    <source>
        <dbReference type="Proteomes" id="UP000481616"/>
    </source>
</evidence>
<dbReference type="EMBL" id="VVZA01000013">
    <property type="protein sequence ID" value="KAA5403682.1"/>
    <property type="molecule type" value="Genomic_DNA"/>
</dbReference>
<dbReference type="EMBL" id="VVYY01000014">
    <property type="protein sequence ID" value="KAA5395871.1"/>
    <property type="molecule type" value="Genomic_DNA"/>
</dbReference>
<comment type="caution">
    <text evidence="2">The sequence shown here is derived from an EMBL/GenBank/DDBJ whole genome shotgun (WGS) entry which is preliminary data.</text>
</comment>
<organism evidence="2 7">
    <name type="scientific">Phocaeicola dorei</name>
    <dbReference type="NCBI Taxonomy" id="357276"/>
    <lineage>
        <taxon>Bacteria</taxon>
        <taxon>Pseudomonadati</taxon>
        <taxon>Bacteroidota</taxon>
        <taxon>Bacteroidia</taxon>
        <taxon>Bacteroidales</taxon>
        <taxon>Bacteroidaceae</taxon>
        <taxon>Phocaeicola</taxon>
    </lineage>
</organism>
<dbReference type="EMBL" id="VOIF01000004">
    <property type="protein sequence ID" value="TWV75925.1"/>
    <property type="molecule type" value="Genomic_DNA"/>
</dbReference>
<accession>A0A4Q5HQQ1</accession>
<evidence type="ECO:0000313" key="2">
    <source>
        <dbReference type="EMBL" id="KAA5395871.1"/>
    </source>
</evidence>